<feature type="region of interest" description="Disordered" evidence="1">
    <location>
        <begin position="64"/>
        <end position="135"/>
    </location>
</feature>
<gene>
    <name evidence="2" type="ORF">CB5_LOCUS28328</name>
</gene>
<evidence type="ECO:0000256" key="1">
    <source>
        <dbReference type="SAM" id="MobiDB-lite"/>
    </source>
</evidence>
<evidence type="ECO:0000313" key="2">
    <source>
        <dbReference type="EMBL" id="CAD1845117.1"/>
    </source>
</evidence>
<sequence>MLSCEGQKETQPTETLEFRWSAKLTKVSQLTTVSLFRVWEKVNGVPSRLMPSPLLRADLEPRGLPVRLGSQDTSKPFRYWEKPGAPKGKSKLQLGASIPSADGSTESEEEDDAGTSSHTRCKKMNNGGYASIDRS</sequence>
<name>A0A6V7QQE2_ANACO</name>
<dbReference type="AlphaFoldDB" id="A0A6V7QQE2"/>
<reference evidence="2" key="1">
    <citation type="submission" date="2020-07" db="EMBL/GenBank/DDBJ databases">
        <authorList>
            <person name="Lin J."/>
        </authorList>
    </citation>
    <scope>NUCLEOTIDE SEQUENCE</scope>
</reference>
<proteinExistence type="predicted"/>
<protein>
    <submittedName>
        <fullName evidence="2">Uncharacterized protein</fullName>
    </submittedName>
</protein>
<dbReference type="EMBL" id="LR862137">
    <property type="protein sequence ID" value="CAD1845117.1"/>
    <property type="molecule type" value="Genomic_DNA"/>
</dbReference>
<accession>A0A6V7QQE2</accession>
<organism evidence="2">
    <name type="scientific">Ananas comosus var. bracteatus</name>
    <name type="common">red pineapple</name>
    <dbReference type="NCBI Taxonomy" id="296719"/>
    <lineage>
        <taxon>Eukaryota</taxon>
        <taxon>Viridiplantae</taxon>
        <taxon>Streptophyta</taxon>
        <taxon>Embryophyta</taxon>
        <taxon>Tracheophyta</taxon>
        <taxon>Spermatophyta</taxon>
        <taxon>Magnoliopsida</taxon>
        <taxon>Liliopsida</taxon>
        <taxon>Poales</taxon>
        <taxon>Bromeliaceae</taxon>
        <taxon>Bromelioideae</taxon>
        <taxon>Ananas</taxon>
    </lineage>
</organism>